<dbReference type="AlphaFoldDB" id="A0A0R0LRB5"/>
<evidence type="ECO:0000313" key="2">
    <source>
        <dbReference type="Proteomes" id="UP000051530"/>
    </source>
</evidence>
<dbReference type="VEuPathDB" id="MicrosporidiaDB:M153_14838000596"/>
<name>A0A0R0LRB5_9MICR</name>
<gene>
    <name evidence="1" type="ORF">M153_14838000596</name>
</gene>
<protein>
    <submittedName>
        <fullName evidence="1">Uncharacterized protein</fullName>
    </submittedName>
</protein>
<dbReference type="Proteomes" id="UP000051530">
    <property type="component" value="Unassembled WGS sequence"/>
</dbReference>
<reference evidence="1 2" key="1">
    <citation type="submission" date="2015-07" db="EMBL/GenBank/DDBJ databases">
        <title>The genome of Pseudoloma neurophilia, a relevant intracellular parasite of the zebrafish.</title>
        <authorList>
            <person name="Ndikumana S."/>
            <person name="Pelin A."/>
            <person name="Sanders J."/>
            <person name="Corradi N."/>
        </authorList>
    </citation>
    <scope>NUCLEOTIDE SEQUENCE [LARGE SCALE GENOMIC DNA]</scope>
    <source>
        <strain evidence="1 2">MK1</strain>
    </source>
</reference>
<dbReference type="OrthoDB" id="10366711at2759"/>
<sequence>MSTKVSVQIKKKFFVEDIDEDQEAINESWQSFFEENLKMAPGIFISQDLIAPGYFLYSVTSNKLTELEIEKISKILNESPGSFDISYANEKYTFIKKFDPIHDDDFPLFCFTANSEISEEDGQKVLLFVQFVTEDLIFVAKCAKKHRSDAIFFIQENYRYEMEDEE</sequence>
<proteinExistence type="predicted"/>
<keyword evidence="2" id="KW-1185">Reference proteome</keyword>
<accession>A0A0R0LRB5</accession>
<comment type="caution">
    <text evidence="1">The sequence shown here is derived from an EMBL/GenBank/DDBJ whole genome shotgun (WGS) entry which is preliminary data.</text>
</comment>
<dbReference type="EMBL" id="LGUB01001307">
    <property type="protein sequence ID" value="KRH92006.1"/>
    <property type="molecule type" value="Genomic_DNA"/>
</dbReference>
<evidence type="ECO:0000313" key="1">
    <source>
        <dbReference type="EMBL" id="KRH92006.1"/>
    </source>
</evidence>
<organism evidence="1 2">
    <name type="scientific">Pseudoloma neurophilia</name>
    <dbReference type="NCBI Taxonomy" id="146866"/>
    <lineage>
        <taxon>Eukaryota</taxon>
        <taxon>Fungi</taxon>
        <taxon>Fungi incertae sedis</taxon>
        <taxon>Microsporidia</taxon>
        <taxon>Pseudoloma</taxon>
    </lineage>
</organism>